<proteinExistence type="inferred from homology"/>
<feature type="binding site" evidence="8">
    <location>
        <position position="7"/>
    </location>
    <ligand>
        <name>Mg(2+)</name>
        <dbReference type="ChEBI" id="CHEBI:18420"/>
    </ligand>
</feature>
<keyword evidence="4 8" id="KW-0479">Metal-binding</keyword>
<evidence type="ECO:0000313" key="11">
    <source>
        <dbReference type="Proteomes" id="UP000177704"/>
    </source>
</evidence>
<dbReference type="EC" id="3.1.-.-" evidence="8"/>
<dbReference type="Pfam" id="PF01850">
    <property type="entry name" value="PIN"/>
    <property type="match status" value="1"/>
</dbReference>
<dbReference type="InterPro" id="IPR029060">
    <property type="entry name" value="PIN-like_dom_sf"/>
</dbReference>
<gene>
    <name evidence="8" type="primary">vapC</name>
    <name evidence="10" type="ORF">A3B36_02950</name>
</gene>
<dbReference type="AlphaFoldDB" id="A0A1F7V0M0"/>
<reference evidence="10 11" key="1">
    <citation type="journal article" date="2016" name="Nat. Commun.">
        <title>Thousands of microbial genomes shed light on interconnected biogeochemical processes in an aquifer system.</title>
        <authorList>
            <person name="Anantharaman K."/>
            <person name="Brown C.T."/>
            <person name="Hug L.A."/>
            <person name="Sharon I."/>
            <person name="Castelle C.J."/>
            <person name="Probst A.J."/>
            <person name="Thomas B.C."/>
            <person name="Singh A."/>
            <person name="Wilkins M.J."/>
            <person name="Karaoz U."/>
            <person name="Brodie E.L."/>
            <person name="Williams K.H."/>
            <person name="Hubbard S.S."/>
            <person name="Banfield J.F."/>
        </authorList>
    </citation>
    <scope>NUCLEOTIDE SEQUENCE [LARGE SCALE GENOMIC DNA]</scope>
</reference>
<comment type="cofactor">
    <cofactor evidence="1 8">
        <name>Mg(2+)</name>
        <dbReference type="ChEBI" id="CHEBI:18420"/>
    </cofactor>
</comment>
<comment type="similarity">
    <text evidence="7 8">Belongs to the PINc/VapC protein family.</text>
</comment>
<feature type="domain" description="PIN" evidence="9">
    <location>
        <begin position="4"/>
        <end position="118"/>
    </location>
</feature>
<evidence type="ECO:0000256" key="1">
    <source>
        <dbReference type="ARBA" id="ARBA00001946"/>
    </source>
</evidence>
<dbReference type="EMBL" id="MGEM01000049">
    <property type="protein sequence ID" value="OGL83608.1"/>
    <property type="molecule type" value="Genomic_DNA"/>
</dbReference>
<evidence type="ECO:0000256" key="5">
    <source>
        <dbReference type="ARBA" id="ARBA00022801"/>
    </source>
</evidence>
<organism evidence="10 11">
    <name type="scientific">Candidatus Uhrbacteria bacterium RIFCSPLOWO2_01_FULL_55_36</name>
    <dbReference type="NCBI Taxonomy" id="1802404"/>
    <lineage>
        <taxon>Bacteria</taxon>
        <taxon>Candidatus Uhriibacteriota</taxon>
    </lineage>
</organism>
<dbReference type="InterPro" id="IPR002716">
    <property type="entry name" value="PIN_dom"/>
</dbReference>
<evidence type="ECO:0000256" key="7">
    <source>
        <dbReference type="ARBA" id="ARBA00038093"/>
    </source>
</evidence>
<dbReference type="GO" id="GO:0090729">
    <property type="term" value="F:toxin activity"/>
    <property type="evidence" value="ECO:0007669"/>
    <property type="project" value="UniProtKB-KW"/>
</dbReference>
<dbReference type="GO" id="GO:0016787">
    <property type="term" value="F:hydrolase activity"/>
    <property type="evidence" value="ECO:0007669"/>
    <property type="project" value="UniProtKB-KW"/>
</dbReference>
<dbReference type="PANTHER" id="PTHR33653">
    <property type="entry name" value="RIBONUCLEASE VAPC2"/>
    <property type="match status" value="1"/>
</dbReference>
<protein>
    <recommendedName>
        <fullName evidence="8">Ribonuclease VapC</fullName>
        <shortName evidence="8">RNase VapC</shortName>
        <ecNumber evidence="8">3.1.-.-</ecNumber>
    </recommendedName>
    <alternativeName>
        <fullName evidence="8">Toxin VapC</fullName>
    </alternativeName>
</protein>
<evidence type="ECO:0000256" key="8">
    <source>
        <dbReference type="HAMAP-Rule" id="MF_00265"/>
    </source>
</evidence>
<dbReference type="Gene3D" id="3.40.50.1010">
    <property type="entry name" value="5'-nuclease"/>
    <property type="match status" value="1"/>
</dbReference>
<evidence type="ECO:0000256" key="4">
    <source>
        <dbReference type="ARBA" id="ARBA00022723"/>
    </source>
</evidence>
<keyword evidence="5 8" id="KW-0378">Hydrolase</keyword>
<keyword evidence="6 8" id="KW-0460">Magnesium</keyword>
<dbReference type="PANTHER" id="PTHR33653:SF1">
    <property type="entry name" value="RIBONUCLEASE VAPC2"/>
    <property type="match status" value="1"/>
</dbReference>
<evidence type="ECO:0000259" key="9">
    <source>
        <dbReference type="Pfam" id="PF01850"/>
    </source>
</evidence>
<name>A0A1F7V0M0_9BACT</name>
<dbReference type="HAMAP" id="MF_00265">
    <property type="entry name" value="VapC_Nob1"/>
    <property type="match status" value="1"/>
</dbReference>
<evidence type="ECO:0000313" key="10">
    <source>
        <dbReference type="EMBL" id="OGL83608.1"/>
    </source>
</evidence>
<keyword evidence="2 8" id="KW-1277">Toxin-antitoxin system</keyword>
<dbReference type="GO" id="GO:0000287">
    <property type="term" value="F:magnesium ion binding"/>
    <property type="evidence" value="ECO:0007669"/>
    <property type="project" value="UniProtKB-UniRule"/>
</dbReference>
<comment type="caution">
    <text evidence="10">The sequence shown here is derived from an EMBL/GenBank/DDBJ whole genome shotgun (WGS) entry which is preliminary data.</text>
</comment>
<dbReference type="InterPro" id="IPR022907">
    <property type="entry name" value="VapC_family"/>
</dbReference>
<dbReference type="SUPFAM" id="SSF88723">
    <property type="entry name" value="PIN domain-like"/>
    <property type="match status" value="1"/>
</dbReference>
<dbReference type="Proteomes" id="UP000177704">
    <property type="component" value="Unassembled WGS sequence"/>
</dbReference>
<comment type="function">
    <text evidence="8">Toxic component of a toxin-antitoxin (TA) system. An RNase.</text>
</comment>
<evidence type="ECO:0000256" key="6">
    <source>
        <dbReference type="ARBA" id="ARBA00022842"/>
    </source>
</evidence>
<evidence type="ECO:0000256" key="3">
    <source>
        <dbReference type="ARBA" id="ARBA00022722"/>
    </source>
</evidence>
<keyword evidence="3 8" id="KW-0540">Nuclease</keyword>
<evidence type="ECO:0000256" key="2">
    <source>
        <dbReference type="ARBA" id="ARBA00022649"/>
    </source>
</evidence>
<dbReference type="InterPro" id="IPR050556">
    <property type="entry name" value="Type_II_TA_system_RNase"/>
</dbReference>
<feature type="binding site" evidence="8">
    <location>
        <position position="98"/>
    </location>
    <ligand>
        <name>Mg(2+)</name>
        <dbReference type="ChEBI" id="CHEBI:18420"/>
    </ligand>
</feature>
<dbReference type="GO" id="GO:0004540">
    <property type="term" value="F:RNA nuclease activity"/>
    <property type="evidence" value="ECO:0007669"/>
    <property type="project" value="InterPro"/>
</dbReference>
<keyword evidence="8" id="KW-0800">Toxin</keyword>
<sequence length="130" mass="14465">MEKIVIDTDILINYWRGEVAPLSELLKQGAEGSLELVASPIMLFEFYSGLELESPASRERADLLFSQFFIQDVTPPIAKLAAQLVRKNKLEGKVGKLDVLIAATAMILGAKLLTENRRHFTLIPGVHFVE</sequence>
<accession>A0A1F7V0M0</accession>